<dbReference type="OrthoDB" id="6144956at2759"/>
<dbReference type="InterPro" id="IPR021893">
    <property type="entry name" value="ZMYM2-like_C"/>
</dbReference>
<keyword evidence="3" id="KW-0832">Ubl conjugation</keyword>
<evidence type="ECO:0000256" key="2">
    <source>
        <dbReference type="ARBA" id="ARBA00022553"/>
    </source>
</evidence>
<reference evidence="7 8" key="1">
    <citation type="journal article" date="2013" name="Nature">
        <title>Insights into bilaterian evolution from three spiralian genomes.</title>
        <authorList>
            <person name="Simakov O."/>
            <person name="Marletaz F."/>
            <person name="Cho S.J."/>
            <person name="Edsinger-Gonzales E."/>
            <person name="Havlak P."/>
            <person name="Hellsten U."/>
            <person name="Kuo D.H."/>
            <person name="Larsson T."/>
            <person name="Lv J."/>
            <person name="Arendt D."/>
            <person name="Savage R."/>
            <person name="Osoegawa K."/>
            <person name="de Jong P."/>
            <person name="Grimwood J."/>
            <person name="Chapman J.A."/>
            <person name="Shapiro H."/>
            <person name="Aerts A."/>
            <person name="Otillar R.P."/>
            <person name="Terry A.Y."/>
            <person name="Boore J.L."/>
            <person name="Grigoriev I.V."/>
            <person name="Lindberg D.R."/>
            <person name="Seaver E.C."/>
            <person name="Weisblat D.A."/>
            <person name="Putnam N.H."/>
            <person name="Rokhsar D.S."/>
        </authorList>
    </citation>
    <scope>NUCLEOTIDE SEQUENCE [LARGE SCALE GENOMIC DNA]</scope>
</reference>
<dbReference type="InterPro" id="IPR011010">
    <property type="entry name" value="DNA_brk_join_enz"/>
</dbReference>
<gene>
    <name evidence="7" type="ORF">LOTGIDRAFT_175143</name>
</gene>
<keyword evidence="1" id="KW-1017">Isopeptide bond</keyword>
<dbReference type="HOGENOM" id="CLU_1103826_0_0_1"/>
<dbReference type="Proteomes" id="UP000030746">
    <property type="component" value="Unassembled WGS sequence"/>
</dbReference>
<organism evidence="7 8">
    <name type="scientific">Lottia gigantea</name>
    <name type="common">Giant owl limpet</name>
    <dbReference type="NCBI Taxonomy" id="225164"/>
    <lineage>
        <taxon>Eukaryota</taxon>
        <taxon>Metazoa</taxon>
        <taxon>Spiralia</taxon>
        <taxon>Lophotrochozoa</taxon>
        <taxon>Mollusca</taxon>
        <taxon>Gastropoda</taxon>
        <taxon>Patellogastropoda</taxon>
        <taxon>Lottioidea</taxon>
        <taxon>Lottiidae</taxon>
        <taxon>Lottia</taxon>
    </lineage>
</organism>
<dbReference type="PANTHER" id="PTHR21446:SF12">
    <property type="entry name" value="POTASSIUM CHANNEL TETRAMERIZATION DOMAIN CONTAINING 1"/>
    <property type="match status" value="1"/>
</dbReference>
<dbReference type="KEGG" id="lgi:LOTGIDRAFT_175143"/>
<keyword evidence="8" id="KW-1185">Reference proteome</keyword>
<dbReference type="GO" id="GO:0006310">
    <property type="term" value="P:DNA recombination"/>
    <property type="evidence" value="ECO:0007669"/>
    <property type="project" value="UniProtKB-KW"/>
</dbReference>
<evidence type="ECO:0000313" key="8">
    <source>
        <dbReference type="Proteomes" id="UP000030746"/>
    </source>
</evidence>
<dbReference type="Pfam" id="PF12012">
    <property type="entry name" value="DUF3504"/>
    <property type="match status" value="1"/>
</dbReference>
<dbReference type="GO" id="GO:0003677">
    <property type="term" value="F:DNA binding"/>
    <property type="evidence" value="ECO:0007669"/>
    <property type="project" value="InterPro"/>
</dbReference>
<keyword evidence="2" id="KW-0597">Phosphoprotein</keyword>
<proteinExistence type="predicted"/>
<dbReference type="SUPFAM" id="SSF56349">
    <property type="entry name" value="DNA breaking-rejoining enzymes"/>
    <property type="match status" value="1"/>
</dbReference>
<dbReference type="GO" id="GO:0015074">
    <property type="term" value="P:DNA integration"/>
    <property type="evidence" value="ECO:0007669"/>
    <property type="project" value="InterPro"/>
</dbReference>
<evidence type="ECO:0000313" key="7">
    <source>
        <dbReference type="EMBL" id="ESO95566.1"/>
    </source>
</evidence>
<sequence>MVAPVGNFNLEHSLDVDHINSSDEELLQTTQQFEAGNVQSTKESRVSPSQQLNVRQQTNNGGFSHRDLTPKTVEIGPNQENPARCLVRLYEKYMSLRPKTCNAYYVRPLKYPKRDTWYCAVPVGRHTLSGVVKRLCANAGVDGFHTNHSLRATTATRMYDSGIDEQLIAKRKGHTNRLGKYSFGYAGARGIHSIILIREIREFEK</sequence>
<dbReference type="InterPro" id="IPR052787">
    <property type="entry name" value="MAVS"/>
</dbReference>
<evidence type="ECO:0000256" key="1">
    <source>
        <dbReference type="ARBA" id="ARBA00022499"/>
    </source>
</evidence>
<dbReference type="EMBL" id="KB201636">
    <property type="protein sequence ID" value="ESO95566.1"/>
    <property type="molecule type" value="Genomic_DNA"/>
</dbReference>
<dbReference type="PANTHER" id="PTHR21446">
    <property type="entry name" value="DUF3504 DOMAIN-CONTAINING PROTEIN"/>
    <property type="match status" value="1"/>
</dbReference>
<evidence type="ECO:0000256" key="4">
    <source>
        <dbReference type="ARBA" id="ARBA00023172"/>
    </source>
</evidence>
<feature type="domain" description="ZMYM2-like/QRICH1 C-terminal" evidence="6">
    <location>
        <begin position="56"/>
        <end position="136"/>
    </location>
</feature>
<dbReference type="InterPro" id="IPR013762">
    <property type="entry name" value="Integrase-like_cat_sf"/>
</dbReference>
<keyword evidence="4" id="KW-0233">DNA recombination</keyword>
<feature type="compositionally biased region" description="Polar residues" evidence="5">
    <location>
        <begin position="37"/>
        <end position="62"/>
    </location>
</feature>
<dbReference type="CTD" id="20243034"/>
<dbReference type="GeneID" id="20243034"/>
<protein>
    <recommendedName>
        <fullName evidence="6">ZMYM2-like/QRICH1 C-terminal domain-containing protein</fullName>
    </recommendedName>
</protein>
<evidence type="ECO:0000256" key="3">
    <source>
        <dbReference type="ARBA" id="ARBA00022843"/>
    </source>
</evidence>
<evidence type="ECO:0000256" key="5">
    <source>
        <dbReference type="SAM" id="MobiDB-lite"/>
    </source>
</evidence>
<feature type="region of interest" description="Disordered" evidence="5">
    <location>
        <begin position="37"/>
        <end position="76"/>
    </location>
</feature>
<accession>V4APK7</accession>
<evidence type="ECO:0000259" key="6">
    <source>
        <dbReference type="Pfam" id="PF12012"/>
    </source>
</evidence>
<dbReference type="AlphaFoldDB" id="V4APK7"/>
<dbReference type="Gene3D" id="1.10.443.10">
    <property type="entry name" value="Intergrase catalytic core"/>
    <property type="match status" value="1"/>
</dbReference>
<dbReference type="RefSeq" id="XP_009053741.1">
    <property type="nucleotide sequence ID" value="XM_009055493.1"/>
</dbReference>
<name>V4APK7_LOTGI</name>